<dbReference type="InterPro" id="IPR037914">
    <property type="entry name" value="SpoVT-AbrB_sf"/>
</dbReference>
<dbReference type="Pfam" id="PF02381">
    <property type="entry name" value="MraZ"/>
    <property type="match status" value="2"/>
</dbReference>
<proteinExistence type="inferred from homology"/>
<reference evidence="9" key="1">
    <citation type="journal article" date="2020" name="mSystems">
        <title>Genome- and Community-Level Interaction Insights into Carbon Utilization and Element Cycling Functions of Hydrothermarchaeota in Hydrothermal Sediment.</title>
        <authorList>
            <person name="Zhou Z."/>
            <person name="Liu Y."/>
            <person name="Xu W."/>
            <person name="Pan J."/>
            <person name="Luo Z.H."/>
            <person name="Li M."/>
        </authorList>
    </citation>
    <scope>NUCLEOTIDE SEQUENCE [LARGE SCALE GENOMIC DNA]</scope>
    <source>
        <strain evidence="9">SpSt-508</strain>
    </source>
</reference>
<dbReference type="InterPro" id="IPR038619">
    <property type="entry name" value="MraZ_sf"/>
</dbReference>
<evidence type="ECO:0000256" key="5">
    <source>
        <dbReference type="ARBA" id="ARBA00023125"/>
    </source>
</evidence>
<dbReference type="CDD" id="cd16320">
    <property type="entry name" value="MraZ_N"/>
    <property type="match status" value="1"/>
</dbReference>
<evidence type="ECO:0000256" key="1">
    <source>
        <dbReference type="ARBA" id="ARBA00013860"/>
    </source>
</evidence>
<dbReference type="HAMAP" id="MF_01008">
    <property type="entry name" value="MraZ"/>
    <property type="match status" value="1"/>
</dbReference>
<feature type="domain" description="SpoVT-AbrB" evidence="8">
    <location>
        <begin position="6"/>
        <end position="52"/>
    </location>
</feature>
<dbReference type="AlphaFoldDB" id="A0A7C4QSR8"/>
<dbReference type="GO" id="GO:0051301">
    <property type="term" value="P:cell division"/>
    <property type="evidence" value="ECO:0007669"/>
    <property type="project" value="UniProtKB-KW"/>
</dbReference>
<keyword evidence="9" id="KW-0131">Cell cycle</keyword>
<keyword evidence="9" id="KW-0132">Cell division</keyword>
<protein>
    <recommendedName>
        <fullName evidence="1 7">Transcriptional regulator MraZ</fullName>
    </recommendedName>
</protein>
<keyword evidence="2 7" id="KW-0963">Cytoplasm</keyword>
<evidence type="ECO:0000256" key="7">
    <source>
        <dbReference type="HAMAP-Rule" id="MF_01008"/>
    </source>
</evidence>
<keyword evidence="5 7" id="KW-0238">DNA-binding</keyword>
<comment type="subcellular location">
    <subcellularLocation>
        <location evidence="7">Cytoplasm</location>
        <location evidence="7">Nucleoid</location>
    </subcellularLocation>
</comment>
<organism evidence="9">
    <name type="scientific">Schlesneria paludicola</name>
    <dbReference type="NCBI Taxonomy" id="360056"/>
    <lineage>
        <taxon>Bacteria</taxon>
        <taxon>Pseudomonadati</taxon>
        <taxon>Planctomycetota</taxon>
        <taxon>Planctomycetia</taxon>
        <taxon>Planctomycetales</taxon>
        <taxon>Planctomycetaceae</taxon>
        <taxon>Schlesneria</taxon>
    </lineage>
</organism>
<dbReference type="InterPro" id="IPR020603">
    <property type="entry name" value="MraZ_dom"/>
</dbReference>
<evidence type="ECO:0000256" key="6">
    <source>
        <dbReference type="ARBA" id="ARBA00023163"/>
    </source>
</evidence>
<evidence type="ECO:0000256" key="4">
    <source>
        <dbReference type="ARBA" id="ARBA00023015"/>
    </source>
</evidence>
<gene>
    <name evidence="7" type="primary">mraZ</name>
    <name evidence="9" type="ORF">ENS64_14465</name>
</gene>
<dbReference type="InterPro" id="IPR035642">
    <property type="entry name" value="MraZ_N"/>
</dbReference>
<dbReference type="GO" id="GO:0009295">
    <property type="term" value="C:nucleoid"/>
    <property type="evidence" value="ECO:0007669"/>
    <property type="project" value="UniProtKB-SubCell"/>
</dbReference>
<dbReference type="GO" id="GO:0003700">
    <property type="term" value="F:DNA-binding transcription factor activity"/>
    <property type="evidence" value="ECO:0007669"/>
    <property type="project" value="UniProtKB-UniRule"/>
</dbReference>
<dbReference type="InterPro" id="IPR007159">
    <property type="entry name" value="SpoVT-AbrB_dom"/>
</dbReference>
<dbReference type="SUPFAM" id="SSF89447">
    <property type="entry name" value="AbrB/MazE/MraZ-like"/>
    <property type="match status" value="1"/>
</dbReference>
<keyword evidence="4 7" id="KW-0805">Transcription regulation</keyword>
<comment type="subunit">
    <text evidence="7">Forms oligomers.</text>
</comment>
<evidence type="ECO:0000256" key="2">
    <source>
        <dbReference type="ARBA" id="ARBA00022490"/>
    </source>
</evidence>
<dbReference type="PROSITE" id="PS51740">
    <property type="entry name" value="SPOVT_ABRB"/>
    <property type="match status" value="2"/>
</dbReference>
<keyword evidence="6 7" id="KW-0804">Transcription</keyword>
<evidence type="ECO:0000313" key="9">
    <source>
        <dbReference type="EMBL" id="HGT40446.1"/>
    </source>
</evidence>
<accession>A0A7C4QSR8</accession>
<name>A0A7C4QSR8_9PLAN</name>
<dbReference type="GO" id="GO:2000143">
    <property type="term" value="P:negative regulation of DNA-templated transcription initiation"/>
    <property type="evidence" value="ECO:0007669"/>
    <property type="project" value="TreeGrafter"/>
</dbReference>
<dbReference type="EMBL" id="DSVQ01000016">
    <property type="protein sequence ID" value="HGT40446.1"/>
    <property type="molecule type" value="Genomic_DNA"/>
</dbReference>
<comment type="similarity">
    <text evidence="7">Belongs to the MraZ family.</text>
</comment>
<feature type="domain" description="SpoVT-AbrB" evidence="8">
    <location>
        <begin position="77"/>
        <end position="120"/>
    </location>
</feature>
<dbReference type="GO" id="GO:0000976">
    <property type="term" value="F:transcription cis-regulatory region binding"/>
    <property type="evidence" value="ECO:0007669"/>
    <property type="project" value="TreeGrafter"/>
</dbReference>
<comment type="caution">
    <text evidence="9">The sequence shown here is derived from an EMBL/GenBank/DDBJ whole genome shotgun (WGS) entry which is preliminary data.</text>
</comment>
<dbReference type="PANTHER" id="PTHR34701">
    <property type="entry name" value="TRANSCRIPTIONAL REGULATOR MRAZ"/>
    <property type="match status" value="1"/>
</dbReference>
<dbReference type="InterPro" id="IPR035644">
    <property type="entry name" value="MraZ_C"/>
</dbReference>
<sequence length="145" mass="16752">MPLTGTYLRTLDDKLRLAVPKRLKEDFGEGDLKHLYVAPGTDHSLVLYGPLAFQRLAERFRNNTQQQNYLRLFYSSAERVDLDGQGRIRIPERLAAHARLHHEAYLLGVQDHAELWDKATWEEFASRWTPNFDTLAHEAFQCASG</sequence>
<evidence type="ECO:0000259" key="8">
    <source>
        <dbReference type="PROSITE" id="PS51740"/>
    </source>
</evidence>
<dbReference type="PANTHER" id="PTHR34701:SF1">
    <property type="entry name" value="TRANSCRIPTIONAL REGULATOR MRAZ"/>
    <property type="match status" value="1"/>
</dbReference>
<evidence type="ECO:0000256" key="3">
    <source>
        <dbReference type="ARBA" id="ARBA00022737"/>
    </source>
</evidence>
<dbReference type="Gene3D" id="3.40.1550.20">
    <property type="entry name" value="Transcriptional regulator MraZ domain"/>
    <property type="match status" value="1"/>
</dbReference>
<dbReference type="CDD" id="cd16321">
    <property type="entry name" value="MraZ_C"/>
    <property type="match status" value="1"/>
</dbReference>
<dbReference type="GO" id="GO:0005737">
    <property type="term" value="C:cytoplasm"/>
    <property type="evidence" value="ECO:0007669"/>
    <property type="project" value="UniProtKB-UniRule"/>
</dbReference>
<dbReference type="InterPro" id="IPR003444">
    <property type="entry name" value="MraZ"/>
</dbReference>
<keyword evidence="3" id="KW-0677">Repeat</keyword>